<keyword evidence="4" id="KW-1185">Reference proteome</keyword>
<dbReference type="OrthoDB" id="5373240at2"/>
<dbReference type="InterPro" id="IPR049458">
    <property type="entry name" value="EpsG-like"/>
</dbReference>
<evidence type="ECO:0000313" key="4">
    <source>
        <dbReference type="Proteomes" id="UP000309061"/>
    </source>
</evidence>
<dbReference type="KEGG" id="mhey:H2LOC_005740"/>
<feature type="signal peptide" evidence="2">
    <location>
        <begin position="1"/>
        <end position="17"/>
    </location>
</feature>
<evidence type="ECO:0000256" key="2">
    <source>
        <dbReference type="SAM" id="SignalP"/>
    </source>
</evidence>
<feature type="chain" id="PRO_5025679499" evidence="2">
    <location>
        <begin position="18"/>
        <end position="383"/>
    </location>
</feature>
<keyword evidence="1" id="KW-0472">Membrane</keyword>
<evidence type="ECO:0000313" key="3">
    <source>
        <dbReference type="EMBL" id="QGM45234.1"/>
    </source>
</evidence>
<dbReference type="EMBL" id="CP046052">
    <property type="protein sequence ID" value="QGM45234.1"/>
    <property type="molecule type" value="Genomic_DNA"/>
</dbReference>
<feature type="transmembrane region" description="Helical" evidence="1">
    <location>
        <begin position="267"/>
        <end position="284"/>
    </location>
</feature>
<feature type="transmembrane region" description="Helical" evidence="1">
    <location>
        <begin position="343"/>
        <end position="364"/>
    </location>
</feature>
<gene>
    <name evidence="3" type="ORF">H2LOC_005740</name>
</gene>
<feature type="transmembrane region" description="Helical" evidence="1">
    <location>
        <begin position="33"/>
        <end position="51"/>
    </location>
</feature>
<evidence type="ECO:0000256" key="1">
    <source>
        <dbReference type="SAM" id="Phobius"/>
    </source>
</evidence>
<feature type="transmembrane region" description="Helical" evidence="1">
    <location>
        <begin position="165"/>
        <end position="192"/>
    </location>
</feature>
<accession>A0A6B8KAA4</accession>
<sequence>MWPYWAMFAFPSLAALAASGADGVPAFRPRPASTYFAWSLVWLAWTLLIGYRFQVGGDWQNYARFLGEVRGVEFWDVFQLIDPSYYALNWISLHMGWDIYGVNLIGAAIFAFGLVVFCQNQPWPWLALAVSVPYLVIVVGMGYSRQGIALGLEMLGLVALARKSTFKFVLCVAFAATFHRSAILLIPVAALAGSSNRLLTMAWVGATAVVLYYLLLEKSADNLVSTYVGGAVQSEGAAVRLLMNALPGAAFLRWRARFSFSAAEESLWKWFSIIALAQFGGFLIMPSASTALDRMALYMLPLQIVVFARLPYVFGAHELPGRGRYGVVASHDPTRPLPASKDAAALTAATLFYYGLVMAVWLNFASNVYAWVPYNFYPLVLAF</sequence>
<feature type="transmembrane region" description="Helical" evidence="1">
    <location>
        <begin position="198"/>
        <end position="216"/>
    </location>
</feature>
<keyword evidence="1" id="KW-0812">Transmembrane</keyword>
<protein>
    <submittedName>
        <fullName evidence="3">EpsG family protein</fullName>
    </submittedName>
</protein>
<keyword evidence="2" id="KW-0732">Signal</keyword>
<organism evidence="3 4">
    <name type="scientific">Methylocystis heyeri</name>
    <dbReference type="NCBI Taxonomy" id="391905"/>
    <lineage>
        <taxon>Bacteria</taxon>
        <taxon>Pseudomonadati</taxon>
        <taxon>Pseudomonadota</taxon>
        <taxon>Alphaproteobacteria</taxon>
        <taxon>Hyphomicrobiales</taxon>
        <taxon>Methylocystaceae</taxon>
        <taxon>Methylocystis</taxon>
    </lineage>
</organism>
<reference evidence="3 4" key="1">
    <citation type="submission" date="2019-11" db="EMBL/GenBank/DDBJ databases">
        <title>The genome sequence of Methylocystis heyeri.</title>
        <authorList>
            <person name="Oshkin I.Y."/>
            <person name="Miroshnikov K."/>
            <person name="Dedysh S.N."/>
        </authorList>
    </citation>
    <scope>NUCLEOTIDE SEQUENCE [LARGE SCALE GENOMIC DNA]</scope>
    <source>
        <strain evidence="3 4">H2</strain>
    </source>
</reference>
<proteinExistence type="predicted"/>
<dbReference type="AlphaFoldDB" id="A0A6B8KAA4"/>
<name>A0A6B8KAA4_9HYPH</name>
<feature type="transmembrane region" description="Helical" evidence="1">
    <location>
        <begin position="99"/>
        <end position="117"/>
    </location>
</feature>
<dbReference type="RefSeq" id="WP_136495516.1">
    <property type="nucleotide sequence ID" value="NZ_CP046052.1"/>
</dbReference>
<dbReference type="Pfam" id="PF14897">
    <property type="entry name" value="EpsG"/>
    <property type="match status" value="1"/>
</dbReference>
<dbReference type="Proteomes" id="UP000309061">
    <property type="component" value="Chromosome"/>
</dbReference>
<keyword evidence="1" id="KW-1133">Transmembrane helix</keyword>
<feature type="transmembrane region" description="Helical" evidence="1">
    <location>
        <begin position="123"/>
        <end position="144"/>
    </location>
</feature>